<evidence type="ECO:0000256" key="1">
    <source>
        <dbReference type="SAM" id="MobiDB-lite"/>
    </source>
</evidence>
<feature type="domain" description="Cyanovirin-N" evidence="3">
    <location>
        <begin position="22"/>
        <end position="126"/>
    </location>
</feature>
<dbReference type="EMBL" id="CM003100">
    <property type="protein sequence ID" value="KUI67552.1"/>
    <property type="molecule type" value="Genomic_DNA"/>
</dbReference>
<dbReference type="Pfam" id="PF08881">
    <property type="entry name" value="CVNH"/>
    <property type="match status" value="1"/>
</dbReference>
<dbReference type="InterPro" id="IPR036673">
    <property type="entry name" value="Cyanovirin-N_sf"/>
</dbReference>
<dbReference type="OrthoDB" id="4480031at2759"/>
<evidence type="ECO:0000313" key="6">
    <source>
        <dbReference type="Proteomes" id="UP000078559"/>
    </source>
</evidence>
<name>A0A194VU79_CYTMA</name>
<evidence type="ECO:0000313" key="5">
    <source>
        <dbReference type="EMBL" id="KUI67552.1"/>
    </source>
</evidence>
<feature type="region of interest" description="Disordered" evidence="1">
    <location>
        <begin position="104"/>
        <end position="129"/>
    </location>
</feature>
<dbReference type="InterPro" id="IPR011058">
    <property type="entry name" value="Cyanovirin-N"/>
</dbReference>
<evidence type="ECO:0000259" key="3">
    <source>
        <dbReference type="Pfam" id="PF08881"/>
    </source>
</evidence>
<evidence type="ECO:0000313" key="4">
    <source>
        <dbReference type="EMBL" id="KUI67167.1"/>
    </source>
</evidence>
<sequence>MQAISITILLLAAAACHVVATFTSACSVWYVHGHETLTTECQTWDPVKGKILTNLDLNNCIGVDTGSNAMVWMTGGNAFTIHCRNCSLQNSEVVMQCECIDPQTGNKTSSSINLDDGITNQHDGSLTCP</sequence>
<accession>A0A194VU79</accession>
<organism evidence="5">
    <name type="scientific">Cytospora mali</name>
    <name type="common">Apple Valsa canker fungus</name>
    <name type="synonym">Valsa mali</name>
    <dbReference type="NCBI Taxonomy" id="578113"/>
    <lineage>
        <taxon>Eukaryota</taxon>
        <taxon>Fungi</taxon>
        <taxon>Dikarya</taxon>
        <taxon>Ascomycota</taxon>
        <taxon>Pezizomycotina</taxon>
        <taxon>Sordariomycetes</taxon>
        <taxon>Sordariomycetidae</taxon>
        <taxon>Diaporthales</taxon>
        <taxon>Cytosporaceae</taxon>
        <taxon>Cytospora</taxon>
    </lineage>
</organism>
<dbReference type="Gene3D" id="2.30.60.10">
    <property type="entry name" value="Cyanovirin-N"/>
    <property type="match status" value="1"/>
</dbReference>
<proteinExistence type="predicted"/>
<keyword evidence="2" id="KW-0732">Signal</keyword>
<dbReference type="SUPFAM" id="SSF51322">
    <property type="entry name" value="Cyanovirin-N"/>
    <property type="match status" value="1"/>
</dbReference>
<dbReference type="EMBL" id="CM003100">
    <property type="protein sequence ID" value="KUI67167.1"/>
    <property type="molecule type" value="Genomic_DNA"/>
</dbReference>
<feature type="signal peptide" evidence="2">
    <location>
        <begin position="1"/>
        <end position="20"/>
    </location>
</feature>
<protein>
    <recommendedName>
        <fullName evidence="3">Cyanovirin-N domain-containing protein</fullName>
    </recommendedName>
</protein>
<dbReference type="AlphaFoldDB" id="A0A194VU79"/>
<evidence type="ECO:0000256" key="2">
    <source>
        <dbReference type="SAM" id="SignalP"/>
    </source>
</evidence>
<reference evidence="5" key="1">
    <citation type="submission" date="2014-12" db="EMBL/GenBank/DDBJ databases">
        <title>Genome Sequence of Valsa Canker Pathogens Uncovers a Specific Adaption of Colonization on Woody Bark.</title>
        <authorList>
            <person name="Yin Z."/>
            <person name="Liu H."/>
            <person name="Gao X."/>
            <person name="Li Z."/>
            <person name="Song N."/>
            <person name="Ke X."/>
            <person name="Dai Q."/>
            <person name="Wu Y."/>
            <person name="Sun Y."/>
            <person name="Xu J.-R."/>
            <person name="Kang Z.K."/>
            <person name="Wang L."/>
            <person name="Huang L."/>
        </authorList>
    </citation>
    <scope>NUCLEOTIDE SEQUENCE [LARGE SCALE GENOMIC DNA]</scope>
    <source>
        <strain evidence="5">03-8</strain>
    </source>
</reference>
<dbReference type="Proteomes" id="UP000078559">
    <property type="component" value="Chromosome 3"/>
</dbReference>
<dbReference type="SMR" id="A0A194VU79"/>
<gene>
    <name evidence="5" type="ORF">VM1G_02879</name>
    <name evidence="4" type="ORF">VM1G_02881</name>
</gene>
<feature type="chain" id="PRO_5008507782" description="Cyanovirin-N domain-containing protein" evidence="2">
    <location>
        <begin position="21"/>
        <end position="129"/>
    </location>
</feature>
<keyword evidence="6" id="KW-1185">Reference proteome</keyword>